<evidence type="ECO:0000313" key="2">
    <source>
        <dbReference type="EMBL" id="OWY93816.1"/>
    </source>
</evidence>
<evidence type="ECO:0000256" key="1">
    <source>
        <dbReference type="SAM" id="MobiDB-lite"/>
    </source>
</evidence>
<dbReference type="Proteomes" id="UP000198211">
    <property type="component" value="Unassembled WGS sequence"/>
</dbReference>
<proteinExistence type="predicted"/>
<feature type="compositionally biased region" description="Basic and acidic residues" evidence="1">
    <location>
        <begin position="116"/>
        <end position="139"/>
    </location>
</feature>
<feature type="region of interest" description="Disordered" evidence="1">
    <location>
        <begin position="259"/>
        <end position="328"/>
    </location>
</feature>
<reference evidence="3" key="1">
    <citation type="submission" date="2017-03" db="EMBL/GenBank/DDBJ databases">
        <title>Phytopthora megakarya and P. palmivora, two closely related causual agents of cacao black pod achieved similar genome size and gene model numbers by different mechanisms.</title>
        <authorList>
            <person name="Ali S."/>
            <person name="Shao J."/>
            <person name="Larry D.J."/>
            <person name="Kronmiller B."/>
            <person name="Shen D."/>
            <person name="Strem M.D."/>
            <person name="Melnick R.L."/>
            <person name="Guiltinan M.J."/>
            <person name="Tyler B.M."/>
            <person name="Meinhardt L.W."/>
            <person name="Bailey B.A."/>
        </authorList>
    </citation>
    <scope>NUCLEOTIDE SEQUENCE [LARGE SCALE GENOMIC DNA]</scope>
    <source>
        <strain evidence="3">zdho120</strain>
    </source>
</reference>
<accession>A0A225UMP7</accession>
<dbReference type="EMBL" id="NBNE01015386">
    <property type="protein sequence ID" value="OWY93816.1"/>
    <property type="molecule type" value="Genomic_DNA"/>
</dbReference>
<evidence type="ECO:0000313" key="3">
    <source>
        <dbReference type="Proteomes" id="UP000198211"/>
    </source>
</evidence>
<feature type="compositionally biased region" description="Basic residues" evidence="1">
    <location>
        <begin position="317"/>
        <end position="328"/>
    </location>
</feature>
<keyword evidence="3" id="KW-1185">Reference proteome</keyword>
<feature type="region of interest" description="Disordered" evidence="1">
    <location>
        <begin position="110"/>
        <end position="139"/>
    </location>
</feature>
<gene>
    <name evidence="2" type="ORF">PHMEG_00036641</name>
</gene>
<organism evidence="2 3">
    <name type="scientific">Phytophthora megakarya</name>
    <dbReference type="NCBI Taxonomy" id="4795"/>
    <lineage>
        <taxon>Eukaryota</taxon>
        <taxon>Sar</taxon>
        <taxon>Stramenopiles</taxon>
        <taxon>Oomycota</taxon>
        <taxon>Peronosporomycetes</taxon>
        <taxon>Peronosporales</taxon>
        <taxon>Peronosporaceae</taxon>
        <taxon>Phytophthora</taxon>
    </lineage>
</organism>
<name>A0A225UMP7_9STRA</name>
<protein>
    <submittedName>
        <fullName evidence="2">Uncharacterized protein</fullName>
    </submittedName>
</protein>
<sequence>MQKQDEDHEFHACRHRADLQKYLAEEQANVRGLQVQVSTLQARLPAEDARRGAYRQPRLDVDQVMNFLNANSQLSLQWPRLRSLLEHCRDSSWRTTISIMAADDPSVSTSAYIPVHRSDDDGDGESKNDNSSDPCRPDGELLLRDVESAREMLKPFPVIWSSLRLDVRALILYGVNYEGALEWLGEDRSVHGCFHQGPLLEMLLRMMFWNELDGTPWTKYVPRRYFVVARAKFDSLLENDEHPNLWGPVVPVVEDFMGGETQTPERDDPTDQNWTNDPHNAGNDDDDYDNPLAEYPSKSTRAQTKRRRIAPAEAKNTAKRQHQRKRKPCTALALKEHLTEDEMMIIEVPRDPFLGTLWSGVTSPSTRLLDRRLVFPLTLLIVTSW</sequence>
<comment type="caution">
    <text evidence="2">The sequence shown here is derived from an EMBL/GenBank/DDBJ whole genome shotgun (WGS) entry which is preliminary data.</text>
</comment>
<dbReference type="AlphaFoldDB" id="A0A225UMP7"/>